<keyword evidence="7 8" id="KW-0472">Membrane</keyword>
<dbReference type="Proteomes" id="UP000198923">
    <property type="component" value="Unassembled WGS sequence"/>
</dbReference>
<dbReference type="GO" id="GO:0005886">
    <property type="term" value="C:plasma membrane"/>
    <property type="evidence" value="ECO:0007669"/>
    <property type="project" value="UniProtKB-SubCell"/>
</dbReference>
<dbReference type="InterPro" id="IPR000522">
    <property type="entry name" value="ABC_transptr_permease_BtuC"/>
</dbReference>
<feature type="transmembrane region" description="Helical" evidence="8">
    <location>
        <begin position="134"/>
        <end position="153"/>
    </location>
</feature>
<dbReference type="GO" id="GO:0022857">
    <property type="term" value="F:transmembrane transporter activity"/>
    <property type="evidence" value="ECO:0007669"/>
    <property type="project" value="InterPro"/>
</dbReference>
<feature type="transmembrane region" description="Helical" evidence="8">
    <location>
        <begin position="25"/>
        <end position="45"/>
    </location>
</feature>
<keyword evidence="3" id="KW-0813">Transport</keyword>
<keyword evidence="4" id="KW-1003">Cell membrane</keyword>
<dbReference type="CDD" id="cd06550">
    <property type="entry name" value="TM_ABC_iron-siderophores_like"/>
    <property type="match status" value="1"/>
</dbReference>
<protein>
    <submittedName>
        <fullName evidence="9">Iron complex transport system permease protein</fullName>
    </submittedName>
</protein>
<feature type="transmembrane region" description="Helical" evidence="8">
    <location>
        <begin position="165"/>
        <end position="186"/>
    </location>
</feature>
<dbReference type="STRING" id="504805.SAMN05421505_1339"/>
<name>A0A1G8HMC8_9ACTN</name>
<evidence type="ECO:0000256" key="2">
    <source>
        <dbReference type="ARBA" id="ARBA00007935"/>
    </source>
</evidence>
<keyword evidence="10" id="KW-1185">Reference proteome</keyword>
<organism evidence="9 10">
    <name type="scientific">Sinosporangium album</name>
    <dbReference type="NCBI Taxonomy" id="504805"/>
    <lineage>
        <taxon>Bacteria</taxon>
        <taxon>Bacillati</taxon>
        <taxon>Actinomycetota</taxon>
        <taxon>Actinomycetes</taxon>
        <taxon>Streptosporangiales</taxon>
        <taxon>Streptosporangiaceae</taxon>
        <taxon>Sinosporangium</taxon>
    </lineage>
</organism>
<dbReference type="RefSeq" id="WP_093174016.1">
    <property type="nucleotide sequence ID" value="NZ_FNCN01000033.1"/>
</dbReference>
<gene>
    <name evidence="9" type="ORF">SAMN05421505_1339</name>
</gene>
<evidence type="ECO:0000256" key="5">
    <source>
        <dbReference type="ARBA" id="ARBA00022692"/>
    </source>
</evidence>
<evidence type="ECO:0000256" key="8">
    <source>
        <dbReference type="SAM" id="Phobius"/>
    </source>
</evidence>
<comment type="subcellular location">
    <subcellularLocation>
        <location evidence="1">Cell membrane</location>
        <topology evidence="1">Multi-pass membrane protein</topology>
    </subcellularLocation>
</comment>
<feature type="transmembrane region" description="Helical" evidence="8">
    <location>
        <begin position="78"/>
        <end position="95"/>
    </location>
</feature>
<evidence type="ECO:0000256" key="6">
    <source>
        <dbReference type="ARBA" id="ARBA00022989"/>
    </source>
</evidence>
<evidence type="ECO:0000256" key="7">
    <source>
        <dbReference type="ARBA" id="ARBA00023136"/>
    </source>
</evidence>
<keyword evidence="5 8" id="KW-0812">Transmembrane</keyword>
<feature type="transmembrane region" description="Helical" evidence="8">
    <location>
        <begin position="107"/>
        <end position="127"/>
    </location>
</feature>
<dbReference type="OrthoDB" id="9782305at2"/>
<dbReference type="InterPro" id="IPR037294">
    <property type="entry name" value="ABC_BtuC-like"/>
</dbReference>
<dbReference type="EMBL" id="FNCN01000033">
    <property type="protein sequence ID" value="SDI07823.1"/>
    <property type="molecule type" value="Genomic_DNA"/>
</dbReference>
<proteinExistence type="inferred from homology"/>
<evidence type="ECO:0000256" key="4">
    <source>
        <dbReference type="ARBA" id="ARBA00022475"/>
    </source>
</evidence>
<dbReference type="GO" id="GO:0033214">
    <property type="term" value="P:siderophore-iron import into cell"/>
    <property type="evidence" value="ECO:0007669"/>
    <property type="project" value="TreeGrafter"/>
</dbReference>
<evidence type="ECO:0000313" key="10">
    <source>
        <dbReference type="Proteomes" id="UP000198923"/>
    </source>
</evidence>
<dbReference type="Pfam" id="PF01032">
    <property type="entry name" value="FecCD"/>
    <property type="match status" value="1"/>
</dbReference>
<feature type="transmembrane region" description="Helical" evidence="8">
    <location>
        <begin position="323"/>
        <end position="341"/>
    </location>
</feature>
<dbReference type="Gene3D" id="1.10.3470.10">
    <property type="entry name" value="ABC transporter involved in vitamin B12 uptake, BtuC"/>
    <property type="match status" value="1"/>
</dbReference>
<dbReference type="PANTHER" id="PTHR30472:SF1">
    <property type="entry name" value="FE(3+) DICITRATE TRANSPORT SYSTEM PERMEASE PROTEIN FECC-RELATED"/>
    <property type="match status" value="1"/>
</dbReference>
<keyword evidence="6 8" id="KW-1133">Transmembrane helix</keyword>
<feature type="transmembrane region" description="Helical" evidence="8">
    <location>
        <begin position="216"/>
        <end position="236"/>
    </location>
</feature>
<feature type="transmembrane region" description="Helical" evidence="8">
    <location>
        <begin position="256"/>
        <end position="283"/>
    </location>
</feature>
<reference evidence="9 10" key="1">
    <citation type="submission" date="2016-10" db="EMBL/GenBank/DDBJ databases">
        <authorList>
            <person name="de Groot N.N."/>
        </authorList>
    </citation>
    <scope>NUCLEOTIDE SEQUENCE [LARGE SCALE GENOMIC DNA]</scope>
    <source>
        <strain evidence="9 10">CPCC 201354</strain>
    </source>
</reference>
<dbReference type="AlphaFoldDB" id="A0A1G8HMC8"/>
<accession>A0A1G8HMC8</accession>
<dbReference type="FunFam" id="1.10.3470.10:FF:000001">
    <property type="entry name" value="Vitamin B12 ABC transporter permease BtuC"/>
    <property type="match status" value="1"/>
</dbReference>
<evidence type="ECO:0000313" key="9">
    <source>
        <dbReference type="EMBL" id="SDI07823.1"/>
    </source>
</evidence>
<sequence length="349" mass="34813">MAHTVAPPKAAAPGQPRRGGPARGLGLLLAAALLALAVTASISIGSKGIPLGDILSLLADPDGSDAAMIVWEHRVPRTLLGVGVGASLALAGALMQSLTRNPLADPGLLGVEAGAVIAIASAIGLLGLAGLPQYIWFSFAGSAAAAVIVYLLGASGKSAATPVRLALAGTAVSAALASATQALVLIDRDAFEKFRHWGTGALAGHDMSVLTRVAPFMLAGLALALALGPSLNAIALGDDAGRALGVSPGRIRLTGALAVTLLCGAATAAVGPIGFVGLIVAHAARLICGPDERWILAYSAILGPVLLLTADIAGRLLLWPGELEAGIVTAFLGMPVFIALVRRKKIAAL</sequence>
<evidence type="ECO:0000256" key="3">
    <source>
        <dbReference type="ARBA" id="ARBA00022448"/>
    </source>
</evidence>
<evidence type="ECO:0000256" key="1">
    <source>
        <dbReference type="ARBA" id="ARBA00004651"/>
    </source>
</evidence>
<dbReference type="PANTHER" id="PTHR30472">
    <property type="entry name" value="FERRIC ENTEROBACTIN TRANSPORT SYSTEM PERMEASE PROTEIN"/>
    <property type="match status" value="1"/>
</dbReference>
<dbReference type="SUPFAM" id="SSF81345">
    <property type="entry name" value="ABC transporter involved in vitamin B12 uptake, BtuC"/>
    <property type="match status" value="1"/>
</dbReference>
<comment type="similarity">
    <text evidence="2">Belongs to the binding-protein-dependent transport system permease family. FecCD subfamily.</text>
</comment>
<feature type="transmembrane region" description="Helical" evidence="8">
    <location>
        <begin position="295"/>
        <end position="317"/>
    </location>
</feature>